<comment type="caution">
    <text evidence="6">The sequence shown here is derived from an EMBL/GenBank/DDBJ whole genome shotgun (WGS) entry which is preliminary data.</text>
</comment>
<evidence type="ECO:0000313" key="6">
    <source>
        <dbReference type="EMBL" id="MBV6321112.1"/>
    </source>
</evidence>
<dbReference type="Pfam" id="PF03466">
    <property type="entry name" value="LysR_substrate"/>
    <property type="match status" value="1"/>
</dbReference>
<reference evidence="7" key="2">
    <citation type="submission" date="2022-03" db="EMBL/GenBank/DDBJ databases">
        <title>Genome Encyclopedia of Bacteria and Archaea VI: Functional Genomics of Type Strains.</title>
        <authorList>
            <person name="Whitman W."/>
        </authorList>
    </citation>
    <scope>NUCLEOTIDE SEQUENCE</scope>
    <source>
        <strain evidence="7">HSC-15S17</strain>
    </source>
</reference>
<keyword evidence="2" id="KW-0805">Transcription regulation</keyword>
<evidence type="ECO:0000313" key="7">
    <source>
        <dbReference type="EMBL" id="MCP2009643.1"/>
    </source>
</evidence>
<reference evidence="6" key="1">
    <citation type="submission" date="2021-07" db="EMBL/GenBank/DDBJ databases">
        <title>Characterization of violacein-producing bacteria and related species.</title>
        <authorList>
            <person name="Wilson H.S."/>
            <person name="De Leon M.E."/>
        </authorList>
    </citation>
    <scope>NUCLEOTIDE SEQUENCE</scope>
    <source>
        <strain evidence="6">HSC-15S17</strain>
    </source>
</reference>
<dbReference type="PANTHER" id="PTHR30346">
    <property type="entry name" value="TRANSCRIPTIONAL DUAL REGULATOR HCAR-RELATED"/>
    <property type="match status" value="1"/>
</dbReference>
<evidence type="ECO:0000256" key="4">
    <source>
        <dbReference type="ARBA" id="ARBA00023163"/>
    </source>
</evidence>
<keyword evidence="3 7" id="KW-0238">DNA-binding</keyword>
<dbReference type="FunFam" id="1.10.10.10:FF:000001">
    <property type="entry name" value="LysR family transcriptional regulator"/>
    <property type="match status" value="1"/>
</dbReference>
<sequence length="295" mass="32141">MRKLDTHALQMFVAVAQCLNFRQAAEQLHMTQPPLSRAVRQMEERLGVKLFERDTQHVALTPAAAELLPRALRILALLDEAEQALQAPQPAARLRLGMTSSMESDLYRAFTDGVSAALGGAGAALDTVFDASPRLVARLRARRLDAAIIALPTKTFDLPVLQLGKQPTLVALSSRHPLAKRRSLALADLQDQPVYWFERARQPAFFDHSHAVFRKHGFAPRFLLEPHDHHVLLSDVAAGKGMALLPASFAAISRSGVSYRKLKEGEELAAGLGLIVAEGHPAAALLRRLATATLG</sequence>
<dbReference type="CDD" id="cd08414">
    <property type="entry name" value="PBP2_LTTR_aromatics_like"/>
    <property type="match status" value="1"/>
</dbReference>
<organism evidence="6 8">
    <name type="scientific">Duganella violaceipulchra</name>
    <dbReference type="NCBI Taxonomy" id="2849652"/>
    <lineage>
        <taxon>Bacteria</taxon>
        <taxon>Pseudomonadati</taxon>
        <taxon>Pseudomonadota</taxon>
        <taxon>Betaproteobacteria</taxon>
        <taxon>Burkholderiales</taxon>
        <taxon>Oxalobacteraceae</taxon>
        <taxon>Telluria group</taxon>
        <taxon>Duganella</taxon>
    </lineage>
</organism>
<accession>A0AA41H4H4</accession>
<dbReference type="PANTHER" id="PTHR30346:SF17">
    <property type="entry name" value="LYSR FAMILY TRANSCRIPTIONAL REGULATOR"/>
    <property type="match status" value="1"/>
</dbReference>
<gene>
    <name evidence="6" type="ORF">KVP70_09215</name>
    <name evidence="7" type="ORF">L1274_003372</name>
</gene>
<dbReference type="GO" id="GO:0003700">
    <property type="term" value="F:DNA-binding transcription factor activity"/>
    <property type="evidence" value="ECO:0007669"/>
    <property type="project" value="InterPro"/>
</dbReference>
<dbReference type="InterPro" id="IPR005119">
    <property type="entry name" value="LysR_subst-bd"/>
</dbReference>
<comment type="similarity">
    <text evidence="1">Belongs to the LysR transcriptional regulatory family.</text>
</comment>
<dbReference type="RefSeq" id="WP_217941879.1">
    <property type="nucleotide sequence ID" value="NZ_JAHTGR010000004.1"/>
</dbReference>
<feature type="domain" description="HTH lysR-type" evidence="5">
    <location>
        <begin position="4"/>
        <end position="61"/>
    </location>
</feature>
<evidence type="ECO:0000256" key="3">
    <source>
        <dbReference type="ARBA" id="ARBA00023125"/>
    </source>
</evidence>
<evidence type="ECO:0000256" key="1">
    <source>
        <dbReference type="ARBA" id="ARBA00009437"/>
    </source>
</evidence>
<dbReference type="Proteomes" id="UP001162889">
    <property type="component" value="Unassembled WGS sequence"/>
</dbReference>
<evidence type="ECO:0000256" key="2">
    <source>
        <dbReference type="ARBA" id="ARBA00023015"/>
    </source>
</evidence>
<protein>
    <submittedName>
        <fullName evidence="7">DNA-binding transcriptional LysR family regulator</fullName>
    </submittedName>
    <submittedName>
        <fullName evidence="6">LysR family transcriptional regulator</fullName>
    </submittedName>
</protein>
<dbReference type="GO" id="GO:0032993">
    <property type="term" value="C:protein-DNA complex"/>
    <property type="evidence" value="ECO:0007669"/>
    <property type="project" value="TreeGrafter"/>
</dbReference>
<evidence type="ECO:0000313" key="8">
    <source>
        <dbReference type="Proteomes" id="UP001155901"/>
    </source>
</evidence>
<dbReference type="GO" id="GO:0003677">
    <property type="term" value="F:DNA binding"/>
    <property type="evidence" value="ECO:0007669"/>
    <property type="project" value="UniProtKB-KW"/>
</dbReference>
<dbReference type="Proteomes" id="UP001155901">
    <property type="component" value="Unassembled WGS sequence"/>
</dbReference>
<dbReference type="EMBL" id="JALJZU010000006">
    <property type="protein sequence ID" value="MCP2009643.1"/>
    <property type="molecule type" value="Genomic_DNA"/>
</dbReference>
<evidence type="ECO:0000313" key="9">
    <source>
        <dbReference type="Proteomes" id="UP001162889"/>
    </source>
</evidence>
<keyword evidence="4" id="KW-0804">Transcription</keyword>
<name>A0AA41H4H4_9BURK</name>
<dbReference type="PROSITE" id="PS50931">
    <property type="entry name" value="HTH_LYSR"/>
    <property type="match status" value="1"/>
</dbReference>
<dbReference type="EMBL" id="JAHTGR010000004">
    <property type="protein sequence ID" value="MBV6321112.1"/>
    <property type="molecule type" value="Genomic_DNA"/>
</dbReference>
<dbReference type="AlphaFoldDB" id="A0AA41H4H4"/>
<dbReference type="InterPro" id="IPR000847">
    <property type="entry name" value="LysR_HTH_N"/>
</dbReference>
<proteinExistence type="inferred from homology"/>
<dbReference type="Pfam" id="PF00126">
    <property type="entry name" value="HTH_1"/>
    <property type="match status" value="1"/>
</dbReference>
<evidence type="ECO:0000259" key="5">
    <source>
        <dbReference type="PROSITE" id="PS50931"/>
    </source>
</evidence>
<keyword evidence="9" id="KW-1185">Reference proteome</keyword>